<dbReference type="PANTHER" id="PTHR36376:SF1">
    <property type="entry name" value="OS09G0514700 PROTEIN"/>
    <property type="match status" value="1"/>
</dbReference>
<proteinExistence type="predicted"/>
<dbReference type="EMBL" id="JAMZMK010007732">
    <property type="protein sequence ID" value="KAI7743483.1"/>
    <property type="molecule type" value="Genomic_DNA"/>
</dbReference>
<organism evidence="1 2">
    <name type="scientific">Ambrosia artemisiifolia</name>
    <name type="common">Common ragweed</name>
    <dbReference type="NCBI Taxonomy" id="4212"/>
    <lineage>
        <taxon>Eukaryota</taxon>
        <taxon>Viridiplantae</taxon>
        <taxon>Streptophyta</taxon>
        <taxon>Embryophyta</taxon>
        <taxon>Tracheophyta</taxon>
        <taxon>Spermatophyta</taxon>
        <taxon>Magnoliopsida</taxon>
        <taxon>eudicotyledons</taxon>
        <taxon>Gunneridae</taxon>
        <taxon>Pentapetalae</taxon>
        <taxon>asterids</taxon>
        <taxon>campanulids</taxon>
        <taxon>Asterales</taxon>
        <taxon>Asteraceae</taxon>
        <taxon>Asteroideae</taxon>
        <taxon>Heliantheae alliance</taxon>
        <taxon>Heliantheae</taxon>
        <taxon>Ambrosia</taxon>
    </lineage>
</organism>
<keyword evidence="2" id="KW-1185">Reference proteome</keyword>
<reference evidence="1" key="1">
    <citation type="submission" date="2022-06" db="EMBL/GenBank/DDBJ databases">
        <title>Uncovering the hologenomic basis of an extraordinary plant invasion.</title>
        <authorList>
            <person name="Bieker V.C."/>
            <person name="Martin M.D."/>
            <person name="Gilbert T."/>
            <person name="Hodgins K."/>
            <person name="Battlay P."/>
            <person name="Petersen B."/>
            <person name="Wilson J."/>
        </authorList>
    </citation>
    <scope>NUCLEOTIDE SEQUENCE</scope>
    <source>
        <strain evidence="1">AA19_3_7</strain>
        <tissue evidence="1">Leaf</tissue>
    </source>
</reference>
<protein>
    <submittedName>
        <fullName evidence="1">Uncharacterized protein</fullName>
    </submittedName>
</protein>
<name>A0AAD5CKG3_AMBAR</name>
<evidence type="ECO:0000313" key="1">
    <source>
        <dbReference type="EMBL" id="KAI7743483.1"/>
    </source>
</evidence>
<dbReference type="PANTHER" id="PTHR36376">
    <property type="entry name" value="OS09G0514700 PROTEIN"/>
    <property type="match status" value="1"/>
</dbReference>
<accession>A0AAD5CKG3</accession>
<gene>
    <name evidence="1" type="ORF">M8C21_011246</name>
</gene>
<dbReference type="Proteomes" id="UP001206925">
    <property type="component" value="Unassembled WGS sequence"/>
</dbReference>
<sequence>MYIQAPGAELVNSSIRKSLRLQSKKGLSSYSKYVFKSYHSNSKCTNDSSKTSLCKENSVSEGKIQEEKKHQFLHRNEVNGAFSANTVSMKSSTVVPSFEYHVQAKDGIRLVVDLNMKRSDWLKSMGKTVCVCQDHSKPAFESFRKEVEGLRDRNNLKVSSPDKNAASDASMSSCVENKFSVESTSRETEKTLPSDVEKEVITLSGSKQCWSKVDQNSELVPGSFENSEEVQLSDFSSPQKALLHVQERIKSAEGIEGSGREENAFVTSASDDEPKRKKRYYKSDHIHGQSHERILRSTLGGKVLEHDGVSVWRSSRLHSKVL</sequence>
<evidence type="ECO:0000313" key="2">
    <source>
        <dbReference type="Proteomes" id="UP001206925"/>
    </source>
</evidence>
<comment type="caution">
    <text evidence="1">The sequence shown here is derived from an EMBL/GenBank/DDBJ whole genome shotgun (WGS) entry which is preliminary data.</text>
</comment>
<dbReference type="AlphaFoldDB" id="A0AAD5CKG3"/>